<dbReference type="RefSeq" id="WP_224125139.1">
    <property type="nucleotide sequence ID" value="NZ_JAIQZJ010000017.1"/>
</dbReference>
<sequence length="119" mass="11998">MSKQQQAGGTLFGLALGAVVVAIVSSLVAAAQWPDEAAGTGNELIAYLAYGVAVLAFLALLVVVVACGVRLGIDWSGLADRPSTTADSPTATGVVGAPPVRRRRADGLAGVDPLDDDRP</sequence>
<keyword evidence="2" id="KW-0472">Membrane</keyword>
<comment type="caution">
    <text evidence="3">The sequence shown here is derived from an EMBL/GenBank/DDBJ whole genome shotgun (WGS) entry which is preliminary data.</text>
</comment>
<gene>
    <name evidence="3" type="ORF">K8U61_21600</name>
</gene>
<evidence type="ECO:0008006" key="5">
    <source>
        <dbReference type="Google" id="ProtNLM"/>
    </source>
</evidence>
<accession>A0ABS7UJ27</accession>
<reference evidence="3 4" key="1">
    <citation type="submission" date="2021-09" db="EMBL/GenBank/DDBJ databases">
        <title>Whole genome sequence of Nocardioides sp. GBK3QG-3.</title>
        <authorList>
            <person name="Tuo L."/>
        </authorList>
    </citation>
    <scope>NUCLEOTIDE SEQUENCE [LARGE SCALE GENOMIC DNA]</scope>
    <source>
        <strain evidence="3 4">GBK3QG-3</strain>
    </source>
</reference>
<protein>
    <recommendedName>
        <fullName evidence="5">Amino acid transporter</fullName>
    </recommendedName>
</protein>
<evidence type="ECO:0000313" key="3">
    <source>
        <dbReference type="EMBL" id="MBZ5740780.1"/>
    </source>
</evidence>
<organism evidence="3 4">
    <name type="scientific">Nocardioides mangrovi</name>
    <dbReference type="NCBI Taxonomy" id="2874580"/>
    <lineage>
        <taxon>Bacteria</taxon>
        <taxon>Bacillati</taxon>
        <taxon>Actinomycetota</taxon>
        <taxon>Actinomycetes</taxon>
        <taxon>Propionibacteriales</taxon>
        <taxon>Nocardioidaceae</taxon>
        <taxon>Nocardioides</taxon>
    </lineage>
</organism>
<name>A0ABS7UJ27_9ACTN</name>
<evidence type="ECO:0000256" key="1">
    <source>
        <dbReference type="SAM" id="MobiDB-lite"/>
    </source>
</evidence>
<feature type="transmembrane region" description="Helical" evidence="2">
    <location>
        <begin position="12"/>
        <end position="33"/>
    </location>
</feature>
<keyword evidence="2" id="KW-0812">Transmembrane</keyword>
<keyword evidence="4" id="KW-1185">Reference proteome</keyword>
<proteinExistence type="predicted"/>
<evidence type="ECO:0000256" key="2">
    <source>
        <dbReference type="SAM" id="Phobius"/>
    </source>
</evidence>
<evidence type="ECO:0000313" key="4">
    <source>
        <dbReference type="Proteomes" id="UP000780875"/>
    </source>
</evidence>
<keyword evidence="2" id="KW-1133">Transmembrane helix</keyword>
<dbReference type="Proteomes" id="UP000780875">
    <property type="component" value="Unassembled WGS sequence"/>
</dbReference>
<dbReference type="EMBL" id="JAIQZJ010000017">
    <property type="protein sequence ID" value="MBZ5740780.1"/>
    <property type="molecule type" value="Genomic_DNA"/>
</dbReference>
<feature type="compositionally biased region" description="Polar residues" evidence="1">
    <location>
        <begin position="82"/>
        <end position="91"/>
    </location>
</feature>
<feature type="region of interest" description="Disordered" evidence="1">
    <location>
        <begin position="77"/>
        <end position="119"/>
    </location>
</feature>
<feature type="transmembrane region" description="Helical" evidence="2">
    <location>
        <begin position="45"/>
        <end position="73"/>
    </location>
</feature>